<evidence type="ECO:0000256" key="2">
    <source>
        <dbReference type="ARBA" id="ARBA00022670"/>
    </source>
</evidence>
<dbReference type="InterPro" id="IPR000064">
    <property type="entry name" value="NLP_P60_dom"/>
</dbReference>
<dbReference type="Gene3D" id="3.90.1720.10">
    <property type="entry name" value="endopeptidase domain like (from Nostoc punctiforme)"/>
    <property type="match status" value="1"/>
</dbReference>
<feature type="compositionally biased region" description="Basic and acidic residues" evidence="5">
    <location>
        <begin position="128"/>
        <end position="143"/>
    </location>
</feature>
<protein>
    <submittedName>
        <fullName evidence="7">C40 family peptidase</fullName>
    </submittedName>
</protein>
<dbReference type="Pfam" id="PF00877">
    <property type="entry name" value="NLPC_P60"/>
    <property type="match status" value="1"/>
</dbReference>
<dbReference type="Proteomes" id="UP001602119">
    <property type="component" value="Unassembled WGS sequence"/>
</dbReference>
<feature type="compositionally biased region" description="Basic and acidic residues" evidence="5">
    <location>
        <begin position="10"/>
        <end position="22"/>
    </location>
</feature>
<feature type="compositionally biased region" description="Basic and acidic residues" evidence="5">
    <location>
        <begin position="351"/>
        <end position="362"/>
    </location>
</feature>
<feature type="region of interest" description="Disordered" evidence="5">
    <location>
        <begin position="321"/>
        <end position="466"/>
    </location>
</feature>
<feature type="region of interest" description="Disordered" evidence="5">
    <location>
        <begin position="1"/>
        <end position="40"/>
    </location>
</feature>
<comment type="similarity">
    <text evidence="1">Belongs to the peptidase C40 family.</text>
</comment>
<evidence type="ECO:0000259" key="6">
    <source>
        <dbReference type="PROSITE" id="PS51935"/>
    </source>
</evidence>
<feature type="domain" description="NlpC/P60" evidence="6">
    <location>
        <begin position="464"/>
        <end position="600"/>
    </location>
</feature>
<dbReference type="PANTHER" id="PTHR47359">
    <property type="entry name" value="PEPTIDOGLYCAN DL-ENDOPEPTIDASE CWLO"/>
    <property type="match status" value="1"/>
</dbReference>
<evidence type="ECO:0000256" key="5">
    <source>
        <dbReference type="SAM" id="MobiDB-lite"/>
    </source>
</evidence>
<dbReference type="SUPFAM" id="SSF54001">
    <property type="entry name" value="Cysteine proteinases"/>
    <property type="match status" value="1"/>
</dbReference>
<keyword evidence="4" id="KW-0788">Thiol protease</keyword>
<name>A0ABW6V7Z1_MICFU</name>
<proteinExistence type="inferred from homology"/>
<feature type="compositionally biased region" description="Low complexity" evidence="5">
    <location>
        <begin position="95"/>
        <end position="110"/>
    </location>
</feature>
<evidence type="ECO:0000313" key="8">
    <source>
        <dbReference type="Proteomes" id="UP001602119"/>
    </source>
</evidence>
<gene>
    <name evidence="7" type="ORF">ACFY05_19570</name>
</gene>
<accession>A0ABW6V7Z1</accession>
<dbReference type="PANTHER" id="PTHR47359:SF3">
    <property type="entry name" value="NLP_P60 DOMAIN-CONTAINING PROTEIN-RELATED"/>
    <property type="match status" value="1"/>
</dbReference>
<keyword evidence="2" id="KW-0645">Protease</keyword>
<comment type="caution">
    <text evidence="7">The sequence shown here is derived from an EMBL/GenBank/DDBJ whole genome shotgun (WGS) entry which is preliminary data.</text>
</comment>
<reference evidence="7 8" key="1">
    <citation type="submission" date="2024-10" db="EMBL/GenBank/DDBJ databases">
        <title>The Natural Products Discovery Center: Release of the First 8490 Sequenced Strains for Exploring Actinobacteria Biosynthetic Diversity.</title>
        <authorList>
            <person name="Kalkreuter E."/>
            <person name="Kautsar S.A."/>
            <person name="Yang D."/>
            <person name="Bader C.D."/>
            <person name="Teijaro C.N."/>
            <person name="Fluegel L."/>
            <person name="Davis C.M."/>
            <person name="Simpson J.R."/>
            <person name="Lauterbach L."/>
            <person name="Steele A.D."/>
            <person name="Gui C."/>
            <person name="Meng S."/>
            <person name="Li G."/>
            <person name="Viehrig K."/>
            <person name="Ye F."/>
            <person name="Su P."/>
            <person name="Kiefer A.F."/>
            <person name="Nichols A."/>
            <person name="Cepeda A.J."/>
            <person name="Yan W."/>
            <person name="Fan B."/>
            <person name="Jiang Y."/>
            <person name="Adhikari A."/>
            <person name="Zheng C.-J."/>
            <person name="Schuster L."/>
            <person name="Cowan T.M."/>
            <person name="Smanski M.J."/>
            <person name="Chevrette M.G."/>
            <person name="De Carvalho L.P.S."/>
            <person name="Shen B."/>
        </authorList>
    </citation>
    <scope>NUCLEOTIDE SEQUENCE [LARGE SCALE GENOMIC DNA]</scope>
    <source>
        <strain evidence="7 8">NPDC001281</strain>
    </source>
</reference>
<dbReference type="PROSITE" id="PS51935">
    <property type="entry name" value="NLPC_P60"/>
    <property type="match status" value="1"/>
</dbReference>
<dbReference type="InterPro" id="IPR051794">
    <property type="entry name" value="PG_Endopeptidase_C40"/>
</dbReference>
<evidence type="ECO:0000256" key="4">
    <source>
        <dbReference type="ARBA" id="ARBA00022807"/>
    </source>
</evidence>
<evidence type="ECO:0000313" key="7">
    <source>
        <dbReference type="EMBL" id="MFF4775056.1"/>
    </source>
</evidence>
<dbReference type="EMBL" id="JBIAXI010000011">
    <property type="protein sequence ID" value="MFF4775056.1"/>
    <property type="molecule type" value="Genomic_DNA"/>
</dbReference>
<evidence type="ECO:0000256" key="3">
    <source>
        <dbReference type="ARBA" id="ARBA00022801"/>
    </source>
</evidence>
<evidence type="ECO:0000256" key="1">
    <source>
        <dbReference type="ARBA" id="ARBA00007074"/>
    </source>
</evidence>
<keyword evidence="8" id="KW-1185">Reference proteome</keyword>
<sequence length="601" mass="61905">MGLRNAAAADPRRVIEKPDRAGFPHPSGYPQNRFRSPEVGSPAPMLGLDVDRTQEEHMIPVMLVVKLGTLAIAGVTVTGPATESAKASARDAAVPSLCGPPGLPSGPESGAWSPEGSTGRSPYGARGQRPEETDGRRGGDIRTENTWAAGTGIAGAVDMRTAMPIRRSTGDGSLVGGWPPIEANGEALIRWIERWMAHMELWIRQAQHATAPPAGATTTIGEQRAVGEGVNSAVVPPKGRAAAGMRSAALALARKWPVARDERLEALPVRSWLLWPSFGTASSDGGFTLGEAGALFGVAGLARFDQFENCLQDGGGIGLDDGVAGPEQGGKSELNASAWWPDARSSSVRVPDARDADDESHTTHAVGLPDLDLQISVPPGSRGQDVPDLSDRGLGGVSMRPGSTDVGEVRGEPAGEASGEPGAVAAETPDEATADGTAPSGGPTLKAGELGSKATGTQGEPAVETRGDVAVKAAESWLGTPYTWGGGAAGGPSKGVGRGAVRVGFDCSGLVMAAWAKAGVELGHYTGTQFRQGRRVALDELRPGDLMFFGGGQSDPTHVGMYAGDGLMIHAPKTGDVVKKVDVLGSRHYMTTFRGAVRPSG</sequence>
<keyword evidence="3" id="KW-0378">Hydrolase</keyword>
<feature type="compositionally biased region" description="Low complexity" evidence="5">
    <location>
        <begin position="414"/>
        <end position="427"/>
    </location>
</feature>
<organism evidence="7 8">
    <name type="scientific">Microtetraspora fusca</name>
    <dbReference type="NCBI Taxonomy" id="1997"/>
    <lineage>
        <taxon>Bacteria</taxon>
        <taxon>Bacillati</taxon>
        <taxon>Actinomycetota</taxon>
        <taxon>Actinomycetes</taxon>
        <taxon>Streptosporangiales</taxon>
        <taxon>Streptosporangiaceae</taxon>
        <taxon>Microtetraspora</taxon>
    </lineage>
</organism>
<dbReference type="InterPro" id="IPR038765">
    <property type="entry name" value="Papain-like_cys_pep_sf"/>
</dbReference>
<feature type="region of interest" description="Disordered" evidence="5">
    <location>
        <begin position="88"/>
        <end position="144"/>
    </location>
</feature>
<dbReference type="RefSeq" id="WP_387343281.1">
    <property type="nucleotide sequence ID" value="NZ_JBIAXI010000011.1"/>
</dbReference>